<dbReference type="Proteomes" id="UP001055879">
    <property type="component" value="Linkage Group LG11"/>
</dbReference>
<protein>
    <submittedName>
        <fullName evidence="1">Uncharacterized protein</fullName>
    </submittedName>
</protein>
<dbReference type="EMBL" id="CM042057">
    <property type="protein sequence ID" value="KAI3693144.1"/>
    <property type="molecule type" value="Genomic_DNA"/>
</dbReference>
<keyword evidence="2" id="KW-1185">Reference proteome</keyword>
<evidence type="ECO:0000313" key="2">
    <source>
        <dbReference type="Proteomes" id="UP001055879"/>
    </source>
</evidence>
<proteinExistence type="predicted"/>
<sequence>MEKQRKKSSRIPVGGRRWDFGGGRRGDHREEGREQRGMSPVGGRRGDNRGEGRSPRGRSTVGGRRGDDRERGGRRVGFRRWEGAPEETQRERGGSTEERA</sequence>
<reference evidence="2" key="1">
    <citation type="journal article" date="2022" name="Mol. Ecol. Resour.">
        <title>The genomes of chicory, endive, great burdock and yacon provide insights into Asteraceae palaeo-polyploidization history and plant inulin production.</title>
        <authorList>
            <person name="Fan W."/>
            <person name="Wang S."/>
            <person name="Wang H."/>
            <person name="Wang A."/>
            <person name="Jiang F."/>
            <person name="Liu H."/>
            <person name="Zhao H."/>
            <person name="Xu D."/>
            <person name="Zhang Y."/>
        </authorList>
    </citation>
    <scope>NUCLEOTIDE SEQUENCE [LARGE SCALE GENOMIC DNA]</scope>
    <source>
        <strain evidence="2">cv. Niubang</strain>
    </source>
</reference>
<accession>A0ACB8Z7A4</accession>
<reference evidence="1 2" key="2">
    <citation type="journal article" date="2022" name="Mol. Ecol. Resour.">
        <title>The genomes of chicory, endive, great burdock and yacon provide insights into Asteraceae paleo-polyploidization history and plant inulin production.</title>
        <authorList>
            <person name="Fan W."/>
            <person name="Wang S."/>
            <person name="Wang H."/>
            <person name="Wang A."/>
            <person name="Jiang F."/>
            <person name="Liu H."/>
            <person name="Zhao H."/>
            <person name="Xu D."/>
            <person name="Zhang Y."/>
        </authorList>
    </citation>
    <scope>NUCLEOTIDE SEQUENCE [LARGE SCALE GENOMIC DNA]</scope>
    <source>
        <strain evidence="2">cv. Niubang</strain>
    </source>
</reference>
<organism evidence="1 2">
    <name type="scientific">Arctium lappa</name>
    <name type="common">Greater burdock</name>
    <name type="synonym">Lappa major</name>
    <dbReference type="NCBI Taxonomy" id="4217"/>
    <lineage>
        <taxon>Eukaryota</taxon>
        <taxon>Viridiplantae</taxon>
        <taxon>Streptophyta</taxon>
        <taxon>Embryophyta</taxon>
        <taxon>Tracheophyta</taxon>
        <taxon>Spermatophyta</taxon>
        <taxon>Magnoliopsida</taxon>
        <taxon>eudicotyledons</taxon>
        <taxon>Gunneridae</taxon>
        <taxon>Pentapetalae</taxon>
        <taxon>asterids</taxon>
        <taxon>campanulids</taxon>
        <taxon>Asterales</taxon>
        <taxon>Asteraceae</taxon>
        <taxon>Carduoideae</taxon>
        <taxon>Cardueae</taxon>
        <taxon>Arctiinae</taxon>
        <taxon>Arctium</taxon>
    </lineage>
</organism>
<evidence type="ECO:0000313" key="1">
    <source>
        <dbReference type="EMBL" id="KAI3693144.1"/>
    </source>
</evidence>
<name>A0ACB8Z7A4_ARCLA</name>
<gene>
    <name evidence="1" type="ORF">L6452_32974</name>
</gene>
<comment type="caution">
    <text evidence="1">The sequence shown here is derived from an EMBL/GenBank/DDBJ whole genome shotgun (WGS) entry which is preliminary data.</text>
</comment>